<feature type="compositionally biased region" description="Basic and acidic residues" evidence="1">
    <location>
        <begin position="23"/>
        <end position="45"/>
    </location>
</feature>
<organism evidence="2 3">
    <name type="scientific">Octopus vulgaris</name>
    <name type="common">Common octopus</name>
    <dbReference type="NCBI Taxonomy" id="6645"/>
    <lineage>
        <taxon>Eukaryota</taxon>
        <taxon>Metazoa</taxon>
        <taxon>Spiralia</taxon>
        <taxon>Lophotrochozoa</taxon>
        <taxon>Mollusca</taxon>
        <taxon>Cephalopoda</taxon>
        <taxon>Coleoidea</taxon>
        <taxon>Octopodiformes</taxon>
        <taxon>Octopoda</taxon>
        <taxon>Incirrata</taxon>
        <taxon>Octopodidae</taxon>
        <taxon>Octopus</taxon>
    </lineage>
</organism>
<gene>
    <name evidence="2" type="ORF">OCTVUL_1B006973</name>
</gene>
<evidence type="ECO:0000313" key="3">
    <source>
        <dbReference type="Proteomes" id="UP001162480"/>
    </source>
</evidence>
<evidence type="ECO:0000313" key="2">
    <source>
        <dbReference type="EMBL" id="CAI9738182.1"/>
    </source>
</evidence>
<accession>A0AA36BR43</accession>
<dbReference type="AlphaFoldDB" id="A0AA36BR43"/>
<dbReference type="Proteomes" id="UP001162480">
    <property type="component" value="Chromosome 21"/>
</dbReference>
<name>A0AA36BR43_OCTVU</name>
<evidence type="ECO:0000256" key="1">
    <source>
        <dbReference type="SAM" id="MobiDB-lite"/>
    </source>
</evidence>
<sequence length="75" mass="8648">MRGEKIQNYVDQTTGKEPWGKINSEDKTTKIKRKDTTHQDHKHTGLPDTQINPTKHKQNPAPYTAEPPNKQTQKI</sequence>
<proteinExistence type="predicted"/>
<reference evidence="2" key="1">
    <citation type="submission" date="2023-08" db="EMBL/GenBank/DDBJ databases">
        <authorList>
            <person name="Alioto T."/>
            <person name="Alioto T."/>
            <person name="Gomez Garrido J."/>
        </authorList>
    </citation>
    <scope>NUCLEOTIDE SEQUENCE</scope>
</reference>
<dbReference type="EMBL" id="OX597834">
    <property type="protein sequence ID" value="CAI9738182.1"/>
    <property type="molecule type" value="Genomic_DNA"/>
</dbReference>
<protein>
    <submittedName>
        <fullName evidence="2">Uncharacterized protein</fullName>
    </submittedName>
</protein>
<feature type="region of interest" description="Disordered" evidence="1">
    <location>
        <begin position="1"/>
        <end position="75"/>
    </location>
</feature>
<keyword evidence="3" id="KW-1185">Reference proteome</keyword>